<dbReference type="STRING" id="882082.SaccyDRAFT_1803"/>
<dbReference type="GO" id="GO:0009097">
    <property type="term" value="P:isoleucine biosynthetic process"/>
    <property type="evidence" value="ECO:0007669"/>
    <property type="project" value="TreeGrafter"/>
</dbReference>
<name>H5XI71_9PSEU</name>
<gene>
    <name evidence="6" type="ORF">SaccyDRAFT_1803</name>
</gene>
<dbReference type="Gene3D" id="3.40.50.1100">
    <property type="match status" value="2"/>
</dbReference>
<evidence type="ECO:0000256" key="2">
    <source>
        <dbReference type="ARBA" id="ARBA00022898"/>
    </source>
</evidence>
<dbReference type="PANTHER" id="PTHR48078">
    <property type="entry name" value="THREONINE DEHYDRATASE, MITOCHONDRIAL-RELATED"/>
    <property type="match status" value="1"/>
</dbReference>
<evidence type="ECO:0000313" key="6">
    <source>
        <dbReference type="EMBL" id="EHR60701.1"/>
    </source>
</evidence>
<dbReference type="GO" id="GO:0004794">
    <property type="term" value="F:threonine deaminase activity"/>
    <property type="evidence" value="ECO:0007669"/>
    <property type="project" value="TreeGrafter"/>
</dbReference>
<sequence length="322" mass="32808">MSRPSRRGHSGAMTHRVVRAPSPEDVEKAVDVVASVLDPSPTVTGKCVLKLETWQPTGSFKVRGALAVLASVGADDEVVAASAGNHALGIAFAATRLGRRATVVVPATASEAKVAALRRFDITLVQHGEQYAEAEAHALELAERGARFVSPYNDPDVIAGQGTLGWELGSQCRGPLTVVCAVGGGGLASGLGLWAATRDDVRVIGVEADAAPAMAEAVRAGRAVPVDVRPTVADGIAANLEPGAVTIDLVSKHVDRLVTVSEEEIGAAVRHLVRTHGVVAEGAGAAAFAAVLAGRIGPVDGRVVAVVSGRNIALPTLAGLLV</sequence>
<evidence type="ECO:0000259" key="5">
    <source>
        <dbReference type="Pfam" id="PF00291"/>
    </source>
</evidence>
<dbReference type="GO" id="GO:0003941">
    <property type="term" value="F:L-serine ammonia-lyase activity"/>
    <property type="evidence" value="ECO:0007669"/>
    <property type="project" value="TreeGrafter"/>
</dbReference>
<organism evidence="6 7">
    <name type="scientific">Saccharomonospora cyanea NA-134</name>
    <dbReference type="NCBI Taxonomy" id="882082"/>
    <lineage>
        <taxon>Bacteria</taxon>
        <taxon>Bacillati</taxon>
        <taxon>Actinomycetota</taxon>
        <taxon>Actinomycetes</taxon>
        <taxon>Pseudonocardiales</taxon>
        <taxon>Pseudonocardiaceae</taxon>
        <taxon>Saccharomonospora</taxon>
    </lineage>
</organism>
<dbReference type="InterPro" id="IPR001926">
    <property type="entry name" value="TrpB-like_PALP"/>
</dbReference>
<dbReference type="InterPro" id="IPR036052">
    <property type="entry name" value="TrpB-like_PALP_sf"/>
</dbReference>
<keyword evidence="3" id="KW-0456">Lyase</keyword>
<feature type="region of interest" description="Disordered" evidence="4">
    <location>
        <begin position="1"/>
        <end position="21"/>
    </location>
</feature>
<proteinExistence type="predicted"/>
<evidence type="ECO:0000256" key="4">
    <source>
        <dbReference type="SAM" id="MobiDB-lite"/>
    </source>
</evidence>
<dbReference type="HOGENOM" id="CLU_021152_4_2_11"/>
<accession>H5XI71</accession>
<keyword evidence="7" id="KW-1185">Reference proteome</keyword>
<protein>
    <submittedName>
        <fullName evidence="6">Threonine dehydratase</fullName>
    </submittedName>
</protein>
<dbReference type="PANTHER" id="PTHR48078:SF6">
    <property type="entry name" value="L-THREONINE DEHYDRATASE CATABOLIC TDCB"/>
    <property type="match status" value="1"/>
</dbReference>
<evidence type="ECO:0000256" key="3">
    <source>
        <dbReference type="ARBA" id="ARBA00023239"/>
    </source>
</evidence>
<dbReference type="Proteomes" id="UP000002791">
    <property type="component" value="Chromosome"/>
</dbReference>
<dbReference type="AlphaFoldDB" id="H5XI71"/>
<dbReference type="eggNOG" id="COG1171">
    <property type="taxonomic scope" value="Bacteria"/>
</dbReference>
<dbReference type="Pfam" id="PF00291">
    <property type="entry name" value="PALP"/>
    <property type="match status" value="1"/>
</dbReference>
<evidence type="ECO:0000256" key="1">
    <source>
        <dbReference type="ARBA" id="ARBA00001933"/>
    </source>
</evidence>
<reference evidence="6 7" key="1">
    <citation type="submission" date="2011-11" db="EMBL/GenBank/DDBJ databases">
        <title>The Noncontiguous Finished sequence of Saccharomonospora cyanea NA-134.</title>
        <authorList>
            <consortium name="US DOE Joint Genome Institute"/>
            <person name="Lucas S."/>
            <person name="Han J."/>
            <person name="Lapidus A."/>
            <person name="Cheng J.-F."/>
            <person name="Goodwin L."/>
            <person name="Pitluck S."/>
            <person name="Peters L."/>
            <person name="Ovchinnikova G."/>
            <person name="Lu M."/>
            <person name="Detter J.C."/>
            <person name="Han C."/>
            <person name="Tapia R."/>
            <person name="Land M."/>
            <person name="Hauser L."/>
            <person name="Kyrpides N."/>
            <person name="Ivanova N."/>
            <person name="Pagani I."/>
            <person name="Brambilla E.-M."/>
            <person name="Klenk H.-P."/>
            <person name="Woyke T."/>
        </authorList>
    </citation>
    <scope>NUCLEOTIDE SEQUENCE [LARGE SCALE GENOMIC DNA]</scope>
    <source>
        <strain evidence="6 7">NA-134</strain>
    </source>
</reference>
<feature type="domain" description="Tryptophan synthase beta chain-like PALP" evidence="5">
    <location>
        <begin position="45"/>
        <end position="309"/>
    </location>
</feature>
<dbReference type="SUPFAM" id="SSF53686">
    <property type="entry name" value="Tryptophan synthase beta subunit-like PLP-dependent enzymes"/>
    <property type="match status" value="1"/>
</dbReference>
<dbReference type="InterPro" id="IPR050147">
    <property type="entry name" value="Ser/Thr_Dehydratase"/>
</dbReference>
<evidence type="ECO:0000313" key="7">
    <source>
        <dbReference type="Proteomes" id="UP000002791"/>
    </source>
</evidence>
<keyword evidence="2" id="KW-0663">Pyridoxal phosphate</keyword>
<dbReference type="EMBL" id="CM001440">
    <property type="protein sequence ID" value="EHR60701.1"/>
    <property type="molecule type" value="Genomic_DNA"/>
</dbReference>
<dbReference type="GO" id="GO:0006565">
    <property type="term" value="P:L-serine catabolic process"/>
    <property type="evidence" value="ECO:0007669"/>
    <property type="project" value="TreeGrafter"/>
</dbReference>
<comment type="cofactor">
    <cofactor evidence="1">
        <name>pyridoxal 5'-phosphate</name>
        <dbReference type="ChEBI" id="CHEBI:597326"/>
    </cofactor>
</comment>
<dbReference type="GO" id="GO:0006567">
    <property type="term" value="P:L-threonine catabolic process"/>
    <property type="evidence" value="ECO:0007669"/>
    <property type="project" value="TreeGrafter"/>
</dbReference>